<dbReference type="OrthoDB" id="9798496at2"/>
<evidence type="ECO:0000313" key="2">
    <source>
        <dbReference type="Proteomes" id="UP000053070"/>
    </source>
</evidence>
<dbReference type="Pfam" id="PF01135">
    <property type="entry name" value="PCMT"/>
    <property type="match status" value="1"/>
</dbReference>
<dbReference type="SUPFAM" id="SSF53335">
    <property type="entry name" value="S-adenosyl-L-methionine-dependent methyltransferases"/>
    <property type="match status" value="1"/>
</dbReference>
<gene>
    <name evidence="1" type="ORF">AAW01_08305</name>
</gene>
<dbReference type="STRING" id="502682.BMF35_a0666"/>
<name>A0A0G9MNC5_9SPHN</name>
<sequence length="183" mass="19155">MIDSQLRTSGVNTPFVLKRMGEVAREDFVPAASRGTAYMDRAIRLENGGALPAPVVQGKMLEEANPKGTEKAIVVDGGSGYLAELLRPLVAELTVISADEAVGKGTKGKGADLLVIDGAVEAVPAGLAKWLADNARIVTGIVDNGVTRVAVGRKSGKDVSLIPVYDTGIPRLAQFDVPKGWSF</sequence>
<accession>A0A0G9MNC5</accession>
<dbReference type="EMBL" id="LBHC01000002">
    <property type="protein sequence ID" value="KLE32195.1"/>
    <property type="molecule type" value="Genomic_DNA"/>
</dbReference>
<evidence type="ECO:0000313" key="1">
    <source>
        <dbReference type="EMBL" id="KLE32195.1"/>
    </source>
</evidence>
<dbReference type="GO" id="GO:0032259">
    <property type="term" value="P:methylation"/>
    <property type="evidence" value="ECO:0007669"/>
    <property type="project" value="UniProtKB-KW"/>
</dbReference>
<reference evidence="1 2" key="1">
    <citation type="submission" date="2015-04" db="EMBL/GenBank/DDBJ databases">
        <title>The draft genome sequence of Erythrobacr gangjinensis K7-2.</title>
        <authorList>
            <person name="Zhuang L."/>
            <person name="Liu Y."/>
            <person name="Shao Z."/>
        </authorList>
    </citation>
    <scope>NUCLEOTIDE SEQUENCE [LARGE SCALE GENOMIC DNA]</scope>
    <source>
        <strain evidence="1 2">K7-2</strain>
    </source>
</reference>
<dbReference type="PATRIC" id="fig|502682.8.peg.1696"/>
<dbReference type="InterPro" id="IPR029063">
    <property type="entry name" value="SAM-dependent_MTases_sf"/>
</dbReference>
<dbReference type="GO" id="GO:0008168">
    <property type="term" value="F:methyltransferase activity"/>
    <property type="evidence" value="ECO:0007669"/>
    <property type="project" value="UniProtKB-KW"/>
</dbReference>
<dbReference type="Proteomes" id="UP000053070">
    <property type="component" value="Unassembled WGS sequence"/>
</dbReference>
<dbReference type="AlphaFoldDB" id="A0A0G9MNC5"/>
<dbReference type="Gene3D" id="3.40.50.150">
    <property type="entry name" value="Vaccinia Virus protein VP39"/>
    <property type="match status" value="1"/>
</dbReference>
<keyword evidence="2" id="KW-1185">Reference proteome</keyword>
<protein>
    <submittedName>
        <fullName evidence="1">Protein-L-isoaspartate O-methyltransferase</fullName>
    </submittedName>
</protein>
<organism evidence="1 2">
    <name type="scientific">Aurantiacibacter gangjinensis</name>
    <dbReference type="NCBI Taxonomy" id="502682"/>
    <lineage>
        <taxon>Bacteria</taxon>
        <taxon>Pseudomonadati</taxon>
        <taxon>Pseudomonadota</taxon>
        <taxon>Alphaproteobacteria</taxon>
        <taxon>Sphingomonadales</taxon>
        <taxon>Erythrobacteraceae</taxon>
        <taxon>Aurantiacibacter</taxon>
    </lineage>
</organism>
<keyword evidence="1" id="KW-0808">Transferase</keyword>
<proteinExistence type="predicted"/>
<keyword evidence="1" id="KW-0489">Methyltransferase</keyword>
<comment type="caution">
    <text evidence="1">The sequence shown here is derived from an EMBL/GenBank/DDBJ whole genome shotgun (WGS) entry which is preliminary data.</text>
</comment>